<dbReference type="Proteomes" id="UP001172159">
    <property type="component" value="Unassembled WGS sequence"/>
</dbReference>
<gene>
    <name evidence="2" type="ORF">B0T21DRAFT_356713</name>
</gene>
<evidence type="ECO:0000256" key="1">
    <source>
        <dbReference type="SAM" id="MobiDB-lite"/>
    </source>
</evidence>
<organism evidence="2 3">
    <name type="scientific">Apiosordaria backusii</name>
    <dbReference type="NCBI Taxonomy" id="314023"/>
    <lineage>
        <taxon>Eukaryota</taxon>
        <taxon>Fungi</taxon>
        <taxon>Dikarya</taxon>
        <taxon>Ascomycota</taxon>
        <taxon>Pezizomycotina</taxon>
        <taxon>Sordariomycetes</taxon>
        <taxon>Sordariomycetidae</taxon>
        <taxon>Sordariales</taxon>
        <taxon>Lasiosphaeriaceae</taxon>
        <taxon>Apiosordaria</taxon>
    </lineage>
</organism>
<feature type="compositionally biased region" description="Basic and acidic residues" evidence="1">
    <location>
        <begin position="915"/>
        <end position="925"/>
    </location>
</feature>
<reference evidence="2" key="1">
    <citation type="submission" date="2023-06" db="EMBL/GenBank/DDBJ databases">
        <title>Genome-scale phylogeny and comparative genomics of the fungal order Sordariales.</title>
        <authorList>
            <consortium name="Lawrence Berkeley National Laboratory"/>
            <person name="Hensen N."/>
            <person name="Bonometti L."/>
            <person name="Westerberg I."/>
            <person name="Brannstrom I.O."/>
            <person name="Guillou S."/>
            <person name="Cros-Aarteil S."/>
            <person name="Calhoun S."/>
            <person name="Haridas S."/>
            <person name="Kuo A."/>
            <person name="Mondo S."/>
            <person name="Pangilinan J."/>
            <person name="Riley R."/>
            <person name="Labutti K."/>
            <person name="Andreopoulos B."/>
            <person name="Lipzen A."/>
            <person name="Chen C."/>
            <person name="Yanf M."/>
            <person name="Daum C."/>
            <person name="Ng V."/>
            <person name="Clum A."/>
            <person name="Steindorff A."/>
            <person name="Ohm R."/>
            <person name="Martin F."/>
            <person name="Silar P."/>
            <person name="Natvig D."/>
            <person name="Lalanne C."/>
            <person name="Gautier V."/>
            <person name="Ament-Velasquez S.L."/>
            <person name="Kruys A."/>
            <person name="Hutchinson M.I."/>
            <person name="Powell A.J."/>
            <person name="Barry K."/>
            <person name="Miller A.N."/>
            <person name="Grigoriev I.V."/>
            <person name="Debuchy R."/>
            <person name="Gladieux P."/>
            <person name="Thoren M.H."/>
            <person name="Johannesson H."/>
        </authorList>
    </citation>
    <scope>NUCLEOTIDE SEQUENCE</scope>
    <source>
        <strain evidence="2">CBS 540.89</strain>
    </source>
</reference>
<feature type="region of interest" description="Disordered" evidence="1">
    <location>
        <begin position="37"/>
        <end position="159"/>
    </location>
</feature>
<feature type="region of interest" description="Disordered" evidence="1">
    <location>
        <begin position="755"/>
        <end position="804"/>
    </location>
</feature>
<accession>A0AA40F033</accession>
<feature type="compositionally biased region" description="Basic and acidic residues" evidence="1">
    <location>
        <begin position="128"/>
        <end position="147"/>
    </location>
</feature>
<protein>
    <submittedName>
        <fullName evidence="2">Uncharacterized protein</fullName>
    </submittedName>
</protein>
<feature type="compositionally biased region" description="Basic and acidic residues" evidence="1">
    <location>
        <begin position="315"/>
        <end position="324"/>
    </location>
</feature>
<feature type="region of interest" description="Disordered" evidence="1">
    <location>
        <begin position="910"/>
        <end position="950"/>
    </location>
</feature>
<feature type="region of interest" description="Disordered" evidence="1">
    <location>
        <begin position="281"/>
        <end position="326"/>
    </location>
</feature>
<evidence type="ECO:0000313" key="2">
    <source>
        <dbReference type="EMBL" id="KAK0748524.1"/>
    </source>
</evidence>
<feature type="compositionally biased region" description="Low complexity" evidence="1">
    <location>
        <begin position="660"/>
        <end position="674"/>
    </location>
</feature>
<feature type="compositionally biased region" description="Basic and acidic residues" evidence="1">
    <location>
        <begin position="77"/>
        <end position="90"/>
    </location>
</feature>
<feature type="region of interest" description="Disordered" evidence="1">
    <location>
        <begin position="822"/>
        <end position="892"/>
    </location>
</feature>
<evidence type="ECO:0000313" key="3">
    <source>
        <dbReference type="Proteomes" id="UP001172159"/>
    </source>
</evidence>
<feature type="region of interest" description="Disordered" evidence="1">
    <location>
        <begin position="632"/>
        <end position="685"/>
    </location>
</feature>
<sequence>MTRYQYTIDELMAVRGAQVSVPARMSSLANNPELADVVRESGSESSTGYKPATGKHRDDSSTTSDELLFKGNISRRALRDITRGSTREPTQESSRFAMREPLRQTVPQPAREPAREVAQTVAPIVARETMHDQQRPTEWRYHGRSDSEANIPEPIPAPSGDMAQRSEGFRRFYKAVVSPTHVRVTAGGRIVPNTRGPPSPTNKRATDHPAIENLSLTDKTAHGKLPANQPPIGPMGQPIPVMQQFLPGYPPGFQPIQAPVSFVPMAFSSHMPPGFQFAQAPTTPATLAPLPTGSAGTSKDTPDLKAPDTQGDGRMAGDKQDKPKISPPEYFDYTKPYFYNGQIIYPMTSSLGNPMGGPMMPMQMVGVPQGVPPQMQAPMMHHALPHGGNQMMSASPFSQPSHGSHQMHSGVNPIVPANSNFAAPSMAPPISSIRPSEITRKQIANFKHSLKYHEDQLQYNRHQIDEKEMESKAQQYREHIATFEAILKQQLEYEDTVLNQNKQLSGRDDQNQQKAVSADGGSVAGEIGAHQGQHEPEDTIRRRVACGRQGINTNIGEGGNAVFQRPIAASQSYGEPSRRIGIPSEAVLAPVFEPRGKSPHEALDESDERLKSAGVWNYGPSVPNVANRGIARSFNPPLSQQPVHAEGSRSIASISGQGGSTDSFGTTGSIKGKGTASGSGGSGHTRSSFGVPYLLGTLPKGLDPRKATDHDYQYSRALTEDEVRARYLYWGKAPESALKGLPKFDGKHFYRASPVKEPSSPVATHRNPIARPEGDHAYRQTKSDQDPFRPMTPVYDSAPKPAVASEDGYAMGRLTRNVSFETQVDSSGLEDVPTGDSADQPETGTILRNRENSADAGSIGSIDRRSERSGYDPIPGPSSPHGSLPDPYAHFFQSPKYRSYGRTDTLMQRQTVADGSEKGSHDQRGFIDYGAGSSASLFGPRGSFLEPFDQ</sequence>
<comment type="caution">
    <text evidence="2">The sequence shown here is derived from an EMBL/GenBank/DDBJ whole genome shotgun (WGS) entry which is preliminary data.</text>
</comment>
<name>A0AA40F033_9PEZI</name>
<proteinExistence type="predicted"/>
<dbReference type="EMBL" id="JAUKTV010000001">
    <property type="protein sequence ID" value="KAK0748524.1"/>
    <property type="molecule type" value="Genomic_DNA"/>
</dbReference>
<feature type="compositionally biased region" description="Low complexity" evidence="1">
    <location>
        <begin position="281"/>
        <end position="292"/>
    </location>
</feature>
<feature type="region of interest" description="Disordered" evidence="1">
    <location>
        <begin position="503"/>
        <end position="538"/>
    </location>
</feature>
<feature type="compositionally biased region" description="Basic and acidic residues" evidence="1">
    <location>
        <begin position="772"/>
        <end position="787"/>
    </location>
</feature>
<feature type="region of interest" description="Disordered" evidence="1">
    <location>
        <begin position="188"/>
        <end position="207"/>
    </location>
</feature>
<dbReference type="AlphaFoldDB" id="A0AA40F033"/>
<keyword evidence="3" id="KW-1185">Reference proteome</keyword>